<name>A0A1B8PW99_MORLA</name>
<dbReference type="Proteomes" id="UP000092607">
    <property type="component" value="Unassembled WGS sequence"/>
</dbReference>
<gene>
    <name evidence="2" type="ORF">A9309_09590</name>
</gene>
<evidence type="ECO:0000313" key="3">
    <source>
        <dbReference type="Proteomes" id="UP000092607"/>
    </source>
</evidence>
<dbReference type="RefSeq" id="WP_065255631.1">
    <property type="nucleotide sequence ID" value="NZ_JBPAGO010000001.1"/>
</dbReference>
<evidence type="ECO:0000256" key="1">
    <source>
        <dbReference type="SAM" id="Phobius"/>
    </source>
</evidence>
<proteinExistence type="predicted"/>
<feature type="transmembrane region" description="Helical" evidence="1">
    <location>
        <begin position="133"/>
        <end position="154"/>
    </location>
</feature>
<dbReference type="AlphaFoldDB" id="A0A1B8PW99"/>
<accession>A0A1B8PW99</accession>
<dbReference type="EMBL" id="LZMS01000088">
    <property type="protein sequence ID" value="OBX60235.1"/>
    <property type="molecule type" value="Genomic_DNA"/>
</dbReference>
<keyword evidence="1" id="KW-1133">Transmembrane helix</keyword>
<keyword evidence="1" id="KW-0812">Transmembrane</keyword>
<evidence type="ECO:0000313" key="2">
    <source>
        <dbReference type="EMBL" id="OBX60235.1"/>
    </source>
</evidence>
<keyword evidence="1" id="KW-0472">Membrane</keyword>
<feature type="transmembrane region" description="Helical" evidence="1">
    <location>
        <begin position="91"/>
        <end position="112"/>
    </location>
</feature>
<organism evidence="2 3">
    <name type="scientific">Moraxella lacunata</name>
    <dbReference type="NCBI Taxonomy" id="477"/>
    <lineage>
        <taxon>Bacteria</taxon>
        <taxon>Pseudomonadati</taxon>
        <taxon>Pseudomonadota</taxon>
        <taxon>Gammaproteobacteria</taxon>
        <taxon>Moraxellales</taxon>
        <taxon>Moraxellaceae</taxon>
        <taxon>Moraxella</taxon>
    </lineage>
</organism>
<protein>
    <submittedName>
        <fullName evidence="2">Uncharacterized protein</fullName>
    </submittedName>
</protein>
<comment type="caution">
    <text evidence="2">The sequence shown here is derived from an EMBL/GenBank/DDBJ whole genome shotgun (WGS) entry which is preliminary data.</text>
</comment>
<reference evidence="2 3" key="1">
    <citation type="submission" date="2016-06" db="EMBL/GenBank/DDBJ databases">
        <title>Draft genome of Moraxella lacunata CCUG 57757A.</title>
        <authorList>
            <person name="Salva-Serra F."/>
            <person name="Engstrom-Jakobsson H."/>
            <person name="Thorell K."/>
            <person name="Gonzales-Siles L."/>
            <person name="Karlsson R."/>
            <person name="Boulund F."/>
            <person name="Engstrand L."/>
            <person name="Kristiansson E."/>
            <person name="Moore E."/>
        </authorList>
    </citation>
    <scope>NUCLEOTIDE SEQUENCE [LARGE SCALE GENOMIC DNA]</scope>
    <source>
        <strain evidence="2 3">CCUG 57757A</strain>
    </source>
</reference>
<sequence>MQIPKFNTPYKYFLNFNGVYLSCGINIGHNPCDLIYDYHGQTATIYWQPIGEYEKYHNLAYEVTVNDQIIYQFDKQLSYFISEQKLMKQQAYWFLSFYIFPLLLLLIIIIINNRKIKTLNQNTDDISPLQEEFLMSLVGIVPIFILALLVWYFMNF</sequence>